<evidence type="ECO:0000313" key="4">
    <source>
        <dbReference type="Proteomes" id="UP000758155"/>
    </source>
</evidence>
<gene>
    <name evidence="3" type="ORF">E8E12_002397</name>
</gene>
<feature type="region of interest" description="Disordered" evidence="2">
    <location>
        <begin position="41"/>
        <end position="64"/>
    </location>
</feature>
<organism evidence="3 4">
    <name type="scientific">Didymella heteroderae</name>
    <dbReference type="NCBI Taxonomy" id="1769908"/>
    <lineage>
        <taxon>Eukaryota</taxon>
        <taxon>Fungi</taxon>
        <taxon>Dikarya</taxon>
        <taxon>Ascomycota</taxon>
        <taxon>Pezizomycotina</taxon>
        <taxon>Dothideomycetes</taxon>
        <taxon>Pleosporomycetidae</taxon>
        <taxon>Pleosporales</taxon>
        <taxon>Pleosporineae</taxon>
        <taxon>Didymellaceae</taxon>
        <taxon>Didymella</taxon>
    </lineage>
</organism>
<keyword evidence="4" id="KW-1185">Reference proteome</keyword>
<keyword evidence="1" id="KW-0175">Coiled coil</keyword>
<evidence type="ECO:0000256" key="2">
    <source>
        <dbReference type="SAM" id="MobiDB-lite"/>
    </source>
</evidence>
<dbReference type="EMBL" id="SWKV01000051">
    <property type="protein sequence ID" value="KAF3036282.1"/>
    <property type="molecule type" value="Genomic_DNA"/>
</dbReference>
<feature type="compositionally biased region" description="Low complexity" evidence="2">
    <location>
        <begin position="47"/>
        <end position="62"/>
    </location>
</feature>
<name>A0A9P4WMA6_9PLEO</name>
<reference evidence="3" key="1">
    <citation type="submission" date="2019-04" db="EMBL/GenBank/DDBJ databases">
        <title>Sequencing of skin fungus with MAO and IRED activity.</title>
        <authorList>
            <person name="Marsaioli A.J."/>
            <person name="Bonatto J.M.C."/>
            <person name="Reis Junior O."/>
        </authorList>
    </citation>
    <scope>NUCLEOTIDE SEQUENCE</scope>
    <source>
        <strain evidence="3">28M1</strain>
    </source>
</reference>
<sequence length="225" mass="25416">MRPAPSVATLTHQHPDQATTRNYALRRRIFPICCAHMTMTDNDTPARPRLPTPGLSSSPTSPVIDYSPHTVPYNEEFENDLMNAILHGPPSISPRRKTEEPPMISAADLPIPVASHLRTHASPIPGLFLTHKHGYHTGGIGPSAHVVSEFAQRFVSEREIAPGDVRALERAVEAEVQARLDEVRSRLKKREKAVRDNERVRRELEDLRLQRQAEIRVMERMKGKR</sequence>
<comment type="caution">
    <text evidence="3">The sequence shown here is derived from an EMBL/GenBank/DDBJ whole genome shotgun (WGS) entry which is preliminary data.</text>
</comment>
<dbReference type="Proteomes" id="UP000758155">
    <property type="component" value="Unassembled WGS sequence"/>
</dbReference>
<dbReference type="OrthoDB" id="3926908at2759"/>
<feature type="coiled-coil region" evidence="1">
    <location>
        <begin position="190"/>
        <end position="217"/>
    </location>
</feature>
<accession>A0A9P4WMA6</accession>
<dbReference type="AlphaFoldDB" id="A0A9P4WMA6"/>
<evidence type="ECO:0000313" key="3">
    <source>
        <dbReference type="EMBL" id="KAF3036282.1"/>
    </source>
</evidence>
<proteinExistence type="predicted"/>
<evidence type="ECO:0000256" key="1">
    <source>
        <dbReference type="SAM" id="Coils"/>
    </source>
</evidence>
<protein>
    <submittedName>
        <fullName evidence="3">Uncharacterized protein</fullName>
    </submittedName>
</protein>